<feature type="compositionally biased region" description="Polar residues" evidence="3">
    <location>
        <begin position="174"/>
        <end position="184"/>
    </location>
</feature>
<dbReference type="InterPro" id="IPR011993">
    <property type="entry name" value="PH-like_dom_sf"/>
</dbReference>
<evidence type="ECO:0000256" key="2">
    <source>
        <dbReference type="ARBA" id="ARBA00023306"/>
    </source>
</evidence>
<feature type="compositionally biased region" description="Low complexity" evidence="3">
    <location>
        <begin position="79"/>
        <end position="103"/>
    </location>
</feature>
<dbReference type="PROSITE" id="PS50003">
    <property type="entry name" value="PH_DOMAIN"/>
    <property type="match status" value="1"/>
</dbReference>
<sequence length="1590" mass="171405">MQTDELDLRRIGNESYLELPLFALLPELLCGIFVLPFVAAEVWWTEVPVFWFAINIKAFHSPQPPSSPTSSNLAELNITPRSSPATTTSNTSQPQPQSASIPSLAKPASKSRSSHTATTTPEKMDVDAAQSSPELSLDHGPPSPEITTRQILGASSSGWSPQRQVNRKFVPLNSGPSQTPNGESASPRKSFAVLKSHSLVSNSVFRQGPASTPSTSAQTPSPPSPSKNNMGVGLGIDVNNSPTKGTITPRLGPAFTPRKMSGERVGSGSHAPDAENQAPNGDVFNSRSVASMSNARKSKGIDALAKASYVSNSPFKQSVTNSPFRNLSTPEAGGERPLQPRNAWAMMAEAQATNRTSPGNDTGKPVRPLSFQSPASAATLQGRMYRSPDIFDDQSSTPRSSQHTKSASVDVKDSGNRGLLVSNRLHGPRQMSVPVTGQTDADSRQERRKTVTFDEILEVQEFDKESSFDRESTRSEGSGLSQTSGTPLSDSGQWLSHDSSERLQVVNGPASASPASSASEDVPQLLPSSASTSSEASTLDDMPDLGLMPPSASHHAQFLHHSGSMASIPSLYSEEASYEPGHAFVGRKSPGPGDESFSSLNGLHRVDSLVDELLSGDILNTSPLVEQEEPRRRSGRSHLVAQTQHIEPHLGPTPAPAARALPVPPVGADNLLVANSLPGLPNWSPFVMPEGGSDPEIAVNAASVPDEEIGNSSPSRTAGGRPRITRDAVLERVRAAKQEETAQQLPGGDELHHPLVSSSQTHTAALVDPETLVRHHTVPRTSSTPLHMHNEVPQRPVPTQNPSYEARAAPVPSPIRHGVRMESPLDRLSAEVAAEHDEIRRSSQDEGQNYLHAPTMTPNEARSSSGRSSPSSALAPPPPPVTPAQQADLIIARRRSKNNGSSRKRSLSTGDAVQVARQAREEMQAEDVGDDSFFARHRLTPEEEMESRESIGADLAISKAMLDQSLKKGLNVPFTTGMETELNRIYKDTDARYNTIDRGVIKGVDDKVQTTSAGDIDSGRAWRRLRRPSDMNEYAQELREIRESSTGKKPLGKIFVMVDSFIPAQLPIPARPTRFYCVLDNGLHMVKTGVASLRPGGQLSPIGQEFELIQHKNLEFSFTLVAVRDPHLVEPSKAPAPVVNPKKQKSSPSLAKGVSRLFGSPKKQASKVLSEGSPVGSSPVGYQAEPMLSYMNREGAFGRTRVLFEDLQDRCLGTCATFDCAVMGVAEPVGSISAASRLATLSSTSAAFEQNLNKVRGKLRLKIFYLPPIPNIPRNLLPDSLAECIQGMQAAANQKVHVWMEGTLTQNGGDCRSWRRRPVQAQGVSLICFNEITRRPIVKIDLSKAVTIEDSFDPVDPTLVSPNSGAMARSAPPMKRTISTVSTSAFEDADENYNVERSFRITFEDGERISFFADTDEEKDRWLVALRDVVGKPSSIAPLWAHAANDLIRRIADGRHPAPSAAQPQMATVQPPYEAQGTSRQSGSMNRPSQMHRAAEAAIPEEQFSTPTRPAAQTAASGSAPMQRATTEQQHSARPFHPEQRPVIPPRSFTQDEGPRPFVGAPTPQMQTPTSAGRGRGTPGAVARRPVPMQ</sequence>
<feature type="compositionally biased region" description="Basic and acidic residues" evidence="3">
    <location>
        <begin position="833"/>
        <end position="844"/>
    </location>
</feature>
<dbReference type="SMART" id="SM00233">
    <property type="entry name" value="PH"/>
    <property type="match status" value="1"/>
</dbReference>
<feature type="compositionally biased region" description="Polar residues" evidence="3">
    <location>
        <begin position="475"/>
        <end position="497"/>
    </location>
</feature>
<protein>
    <submittedName>
        <fullName evidence="5">Uncharacterized protein</fullName>
    </submittedName>
</protein>
<feature type="region of interest" description="Disordered" evidence="3">
    <location>
        <begin position="169"/>
        <end position="188"/>
    </location>
</feature>
<dbReference type="Proteomes" id="UP000077521">
    <property type="component" value="Unassembled WGS sequence"/>
</dbReference>
<comment type="caution">
    <text evidence="5">The sequence shown here is derived from an EMBL/GenBank/DDBJ whole genome shotgun (WGS) entry which is preliminary data.</text>
</comment>
<feature type="compositionally biased region" description="Polar residues" evidence="3">
    <location>
        <begin position="393"/>
        <end position="407"/>
    </location>
</feature>
<feature type="region of interest" description="Disordered" evidence="3">
    <location>
        <begin position="779"/>
        <end position="818"/>
    </location>
</feature>
<gene>
    <name evidence="5" type="ORF">A4X13_0g913</name>
</gene>
<feature type="compositionally biased region" description="Basic and acidic residues" evidence="3">
    <location>
        <begin position="461"/>
        <end position="474"/>
    </location>
</feature>
<keyword evidence="4" id="KW-0812">Transmembrane</keyword>
<accession>A0A177TG95</accession>
<feature type="region of interest" description="Disordered" evidence="3">
    <location>
        <begin position="1456"/>
        <end position="1590"/>
    </location>
</feature>
<feature type="region of interest" description="Disordered" evidence="3">
    <location>
        <begin position="63"/>
        <end position="148"/>
    </location>
</feature>
<name>A0A177TG95_9BASI</name>
<feature type="compositionally biased region" description="Low complexity" evidence="3">
    <location>
        <begin position="209"/>
        <end position="219"/>
    </location>
</feature>
<feature type="compositionally biased region" description="Low complexity" evidence="3">
    <location>
        <begin position="861"/>
        <end position="874"/>
    </location>
</feature>
<proteinExistence type="predicted"/>
<dbReference type="Gene3D" id="2.30.29.30">
    <property type="entry name" value="Pleckstrin-homology domain (PH domain)/Phosphotyrosine-binding domain (PTB)"/>
    <property type="match status" value="1"/>
</dbReference>
<feature type="compositionally biased region" description="Polar residues" evidence="3">
    <location>
        <begin position="1476"/>
        <end position="1489"/>
    </location>
</feature>
<keyword evidence="1" id="KW-0132">Cell division</keyword>
<evidence type="ECO:0000313" key="5">
    <source>
        <dbReference type="EMBL" id="KAE8259579.1"/>
    </source>
</evidence>
<feature type="region of interest" description="Disordered" evidence="3">
    <location>
        <begin position="204"/>
        <end position="285"/>
    </location>
</feature>
<dbReference type="PANTHER" id="PTHR36100">
    <property type="entry name" value="BUD SITE SELECTION PROTEIN 4"/>
    <property type="match status" value="1"/>
</dbReference>
<feature type="region of interest" description="Disordered" evidence="3">
    <location>
        <begin position="833"/>
        <end position="926"/>
    </location>
</feature>
<keyword evidence="6" id="KW-1185">Reference proteome</keyword>
<dbReference type="EMBL" id="LWDF02000032">
    <property type="protein sequence ID" value="KAE8259579.1"/>
    <property type="molecule type" value="Genomic_DNA"/>
</dbReference>
<dbReference type="GO" id="GO:0005525">
    <property type="term" value="F:GTP binding"/>
    <property type="evidence" value="ECO:0007669"/>
    <property type="project" value="TreeGrafter"/>
</dbReference>
<dbReference type="SUPFAM" id="SSF50729">
    <property type="entry name" value="PH domain-like"/>
    <property type="match status" value="1"/>
</dbReference>
<feature type="compositionally biased region" description="Low complexity" evidence="3">
    <location>
        <begin position="509"/>
        <end position="519"/>
    </location>
</feature>
<feature type="region of interest" description="Disordered" evidence="3">
    <location>
        <begin position="737"/>
        <end position="761"/>
    </location>
</feature>
<dbReference type="GO" id="GO:0051301">
    <property type="term" value="P:cell division"/>
    <property type="evidence" value="ECO:0007669"/>
    <property type="project" value="UniProtKB-KW"/>
</dbReference>
<keyword evidence="4" id="KW-0472">Membrane</keyword>
<dbReference type="InterPro" id="IPR052007">
    <property type="entry name" value="Bud4"/>
</dbReference>
<feature type="transmembrane region" description="Helical" evidence="4">
    <location>
        <begin position="21"/>
        <end position="44"/>
    </location>
</feature>
<dbReference type="InterPro" id="IPR001849">
    <property type="entry name" value="PH_domain"/>
</dbReference>
<feature type="region of interest" description="Disordered" evidence="3">
    <location>
        <begin position="1132"/>
        <end position="1154"/>
    </location>
</feature>
<reference evidence="5" key="1">
    <citation type="submission" date="2016-04" db="EMBL/GenBank/DDBJ databases">
        <authorList>
            <person name="Nguyen H.D."/>
            <person name="Samba Siva P."/>
            <person name="Cullis J."/>
            <person name="Levesque C.A."/>
            <person name="Hambleton S."/>
        </authorList>
    </citation>
    <scope>NUCLEOTIDE SEQUENCE</scope>
    <source>
        <strain evidence="5">DAOMC 236416</strain>
    </source>
</reference>
<feature type="region of interest" description="Disordered" evidence="3">
    <location>
        <begin position="388"/>
        <end position="553"/>
    </location>
</feature>
<feature type="compositionally biased region" description="Basic and acidic residues" evidence="3">
    <location>
        <begin position="441"/>
        <end position="452"/>
    </location>
</feature>
<keyword evidence="2" id="KW-0131">Cell cycle</keyword>
<evidence type="ECO:0000256" key="3">
    <source>
        <dbReference type="SAM" id="MobiDB-lite"/>
    </source>
</evidence>
<evidence type="ECO:0000256" key="4">
    <source>
        <dbReference type="SAM" id="Phobius"/>
    </source>
</evidence>
<dbReference type="PANTHER" id="PTHR36100:SF1">
    <property type="entry name" value="BUD SITE SELECTION PROTEIN 4"/>
    <property type="match status" value="1"/>
</dbReference>
<feature type="region of interest" description="Disordered" evidence="3">
    <location>
        <begin position="315"/>
        <end position="338"/>
    </location>
</feature>
<organism evidence="5 6">
    <name type="scientific">Tilletia indica</name>
    <dbReference type="NCBI Taxonomy" id="43049"/>
    <lineage>
        <taxon>Eukaryota</taxon>
        <taxon>Fungi</taxon>
        <taxon>Dikarya</taxon>
        <taxon>Basidiomycota</taxon>
        <taxon>Ustilaginomycotina</taxon>
        <taxon>Exobasidiomycetes</taxon>
        <taxon>Tilletiales</taxon>
        <taxon>Tilletiaceae</taxon>
        <taxon>Tilletia</taxon>
    </lineage>
</organism>
<evidence type="ECO:0000313" key="6">
    <source>
        <dbReference type="Proteomes" id="UP000077521"/>
    </source>
</evidence>
<feature type="compositionally biased region" description="Low complexity" evidence="3">
    <location>
        <begin position="528"/>
        <end position="537"/>
    </location>
</feature>
<feature type="compositionally biased region" description="Polar residues" evidence="3">
    <location>
        <begin position="110"/>
        <end position="121"/>
    </location>
</feature>
<feature type="region of interest" description="Disordered" evidence="3">
    <location>
        <begin position="703"/>
        <end position="724"/>
    </location>
</feature>
<feature type="compositionally biased region" description="Basic residues" evidence="3">
    <location>
        <begin position="892"/>
        <end position="906"/>
    </location>
</feature>
<evidence type="ECO:0000256" key="1">
    <source>
        <dbReference type="ARBA" id="ARBA00022618"/>
    </source>
</evidence>
<keyword evidence="4" id="KW-1133">Transmembrane helix</keyword>
<feature type="compositionally biased region" description="Polar residues" evidence="3">
    <location>
        <begin position="315"/>
        <end position="329"/>
    </location>
</feature>
<reference evidence="5" key="2">
    <citation type="journal article" date="2019" name="IMA Fungus">
        <title>Genome sequencing and comparison of five Tilletia species to identify candidate genes for the detection of regulated species infecting wheat.</title>
        <authorList>
            <person name="Nguyen H.D.T."/>
            <person name="Sultana T."/>
            <person name="Kesanakurti P."/>
            <person name="Hambleton S."/>
        </authorList>
    </citation>
    <scope>NUCLEOTIDE SEQUENCE</scope>
    <source>
        <strain evidence="5">DAOMC 236416</strain>
    </source>
</reference>